<dbReference type="RefSeq" id="WP_119831666.1">
    <property type="nucleotide sequence ID" value="NZ_QYUL01000002.1"/>
</dbReference>
<gene>
    <name evidence="3" type="ORF">D3877_15645</name>
</gene>
<feature type="coiled-coil region" evidence="1">
    <location>
        <begin position="70"/>
        <end position="104"/>
    </location>
</feature>
<name>A0A418VWQ8_9PROT</name>
<proteinExistence type="predicted"/>
<evidence type="ECO:0000313" key="4">
    <source>
        <dbReference type="Proteomes" id="UP000283458"/>
    </source>
</evidence>
<protein>
    <submittedName>
        <fullName evidence="3">Uncharacterized protein</fullName>
    </submittedName>
</protein>
<evidence type="ECO:0000256" key="2">
    <source>
        <dbReference type="SAM" id="Phobius"/>
    </source>
</evidence>
<sequence>MTGFSGGANAANEVMALGVVGVLLLACLMWIGASVLRAARHILGVRRRYSWLIKKHATLERDLTTVRHSIRQEEIALSKAEEVLRARREEIAAAEERLRTTRTTCVRVYDVLIERYADKDRLWLLADGKNGATGRWAVAAPDVKTATEMVMKKNSGVGKLAQEGQM</sequence>
<dbReference type="OrthoDB" id="7303796at2"/>
<keyword evidence="2" id="KW-0812">Transmembrane</keyword>
<dbReference type="AlphaFoldDB" id="A0A418VWQ8"/>
<keyword evidence="1" id="KW-0175">Coiled coil</keyword>
<keyword evidence="4" id="KW-1185">Reference proteome</keyword>
<keyword evidence="2" id="KW-0472">Membrane</keyword>
<dbReference type="Proteomes" id="UP000283458">
    <property type="component" value="Unassembled WGS sequence"/>
</dbReference>
<comment type="caution">
    <text evidence="3">The sequence shown here is derived from an EMBL/GenBank/DDBJ whole genome shotgun (WGS) entry which is preliminary data.</text>
</comment>
<evidence type="ECO:0000313" key="3">
    <source>
        <dbReference type="EMBL" id="RJF81572.1"/>
    </source>
</evidence>
<feature type="transmembrane region" description="Helical" evidence="2">
    <location>
        <begin position="14"/>
        <end position="39"/>
    </location>
</feature>
<accession>A0A418VWQ8</accession>
<keyword evidence="2" id="KW-1133">Transmembrane helix</keyword>
<dbReference type="EMBL" id="QYUL01000002">
    <property type="protein sequence ID" value="RJF81572.1"/>
    <property type="molecule type" value="Genomic_DNA"/>
</dbReference>
<organism evidence="3 4">
    <name type="scientific">Azospirillum cavernae</name>
    <dbReference type="NCBI Taxonomy" id="2320860"/>
    <lineage>
        <taxon>Bacteria</taxon>
        <taxon>Pseudomonadati</taxon>
        <taxon>Pseudomonadota</taxon>
        <taxon>Alphaproteobacteria</taxon>
        <taxon>Rhodospirillales</taxon>
        <taxon>Azospirillaceae</taxon>
        <taxon>Azospirillum</taxon>
    </lineage>
</organism>
<reference evidence="3 4" key="1">
    <citation type="submission" date="2018-09" db="EMBL/GenBank/DDBJ databases">
        <authorList>
            <person name="Zhu H."/>
        </authorList>
    </citation>
    <scope>NUCLEOTIDE SEQUENCE [LARGE SCALE GENOMIC DNA]</scope>
    <source>
        <strain evidence="3 4">K2W22B-5</strain>
    </source>
</reference>
<evidence type="ECO:0000256" key="1">
    <source>
        <dbReference type="SAM" id="Coils"/>
    </source>
</evidence>